<dbReference type="Gene3D" id="3.90.550.10">
    <property type="entry name" value="Spore Coat Polysaccharide Biosynthesis Protein SpsA, Chain A"/>
    <property type="match status" value="1"/>
</dbReference>
<evidence type="ECO:0000259" key="1">
    <source>
        <dbReference type="Pfam" id="PF00535"/>
    </source>
</evidence>
<dbReference type="eggNOG" id="COG1216">
    <property type="taxonomic scope" value="Bacteria"/>
</dbReference>
<proteinExistence type="predicted"/>
<keyword evidence="2" id="KW-0808">Transferase</keyword>
<keyword evidence="3" id="KW-1185">Reference proteome</keyword>
<dbReference type="InterPro" id="IPR001173">
    <property type="entry name" value="Glyco_trans_2-like"/>
</dbReference>
<dbReference type="PANTHER" id="PTHR43685:SF2">
    <property type="entry name" value="GLYCOSYLTRANSFERASE 2-LIKE DOMAIN-CONTAINING PROTEIN"/>
    <property type="match status" value="1"/>
</dbReference>
<dbReference type="PATRIC" id="fig|768671.3.peg.493"/>
<dbReference type="Proteomes" id="UP000005459">
    <property type="component" value="Unassembled WGS sequence"/>
</dbReference>
<dbReference type="STRING" id="768671.ThimaDRAFT_0443"/>
<name>F9U692_9GAMM</name>
<dbReference type="InterPro" id="IPR050834">
    <property type="entry name" value="Glycosyltransf_2"/>
</dbReference>
<gene>
    <name evidence="2" type="ORF">ThimaDRAFT_0443</name>
</gene>
<evidence type="ECO:0000313" key="3">
    <source>
        <dbReference type="Proteomes" id="UP000005459"/>
    </source>
</evidence>
<dbReference type="CDD" id="cd06433">
    <property type="entry name" value="GT_2_WfgS_like"/>
    <property type="match status" value="1"/>
</dbReference>
<reference evidence="2 3" key="1">
    <citation type="submission" date="2011-06" db="EMBL/GenBank/DDBJ databases">
        <title>The draft genome of Thiocapsa marina 5811.</title>
        <authorList>
            <consortium name="US DOE Joint Genome Institute (JGI-PGF)"/>
            <person name="Lucas S."/>
            <person name="Han J."/>
            <person name="Cheng J.-F."/>
            <person name="Goodwin L."/>
            <person name="Pitluck S."/>
            <person name="Peters L."/>
            <person name="Land M.L."/>
            <person name="Hauser L."/>
            <person name="Vogl K."/>
            <person name="Liu Z."/>
            <person name="Imhoff J."/>
            <person name="Thiel V."/>
            <person name="Frigaard N.-U."/>
            <person name="Bryant D."/>
            <person name="Woyke T.J."/>
        </authorList>
    </citation>
    <scope>NUCLEOTIDE SEQUENCE [LARGE SCALE GENOMIC DNA]</scope>
    <source>
        <strain evidence="2 3">5811</strain>
    </source>
</reference>
<dbReference type="RefSeq" id="WP_007191321.1">
    <property type="nucleotide sequence ID" value="NZ_AFWV01000001.1"/>
</dbReference>
<dbReference type="InterPro" id="IPR029044">
    <property type="entry name" value="Nucleotide-diphossugar_trans"/>
</dbReference>
<dbReference type="SUPFAM" id="SSF53448">
    <property type="entry name" value="Nucleotide-diphospho-sugar transferases"/>
    <property type="match status" value="1"/>
</dbReference>
<protein>
    <submittedName>
        <fullName evidence="2">Glycosyl transferase family 2</fullName>
    </submittedName>
</protein>
<accession>F9U692</accession>
<evidence type="ECO:0000313" key="2">
    <source>
        <dbReference type="EMBL" id="EGV20665.1"/>
    </source>
</evidence>
<dbReference type="PANTHER" id="PTHR43685">
    <property type="entry name" value="GLYCOSYLTRANSFERASE"/>
    <property type="match status" value="1"/>
</dbReference>
<dbReference type="Pfam" id="PF00535">
    <property type="entry name" value="Glycos_transf_2"/>
    <property type="match status" value="1"/>
</dbReference>
<organism evidence="2 3">
    <name type="scientific">Thiocapsa marina 5811</name>
    <dbReference type="NCBI Taxonomy" id="768671"/>
    <lineage>
        <taxon>Bacteria</taxon>
        <taxon>Pseudomonadati</taxon>
        <taxon>Pseudomonadota</taxon>
        <taxon>Gammaproteobacteria</taxon>
        <taxon>Chromatiales</taxon>
        <taxon>Chromatiaceae</taxon>
        <taxon>Thiocapsa</taxon>
    </lineage>
</organism>
<dbReference type="EMBL" id="AFWV01000001">
    <property type="protein sequence ID" value="EGV20665.1"/>
    <property type="molecule type" value="Genomic_DNA"/>
</dbReference>
<feature type="domain" description="Glycosyltransferase 2-like" evidence="1">
    <location>
        <begin position="4"/>
        <end position="137"/>
    </location>
</feature>
<dbReference type="AlphaFoldDB" id="F9U692"/>
<dbReference type="GO" id="GO:0016740">
    <property type="term" value="F:transferase activity"/>
    <property type="evidence" value="ECO:0007669"/>
    <property type="project" value="UniProtKB-KW"/>
</dbReference>
<sequence>MKISVITATWNCVETVGDCLASVAGQSYSDLEHILIDGGSRDGTLQVLKAHRDRLAVLVSEPDGGIYDALNKGLARATGEVVGLLHADDVYADAEVLARVAAAFADPAVEAVYGDLVYVAREDTGRVIRYWRSGTFRPARLRRGWMPPHPTLYLRRTLYGRFGVFDTRYRIAAD</sequence>